<accession>A0A4Y7T973</accession>
<dbReference type="PANTHER" id="PTHR31681">
    <property type="entry name" value="C2H2-LIKE ZINC FINGER PROTEIN"/>
    <property type="match status" value="1"/>
</dbReference>
<dbReference type="EMBL" id="QPFP01000023">
    <property type="protein sequence ID" value="TEB30488.1"/>
    <property type="molecule type" value="Genomic_DNA"/>
</dbReference>
<sequence>MASNVRFSYASVLDSDDEGSNQSDWGDDSSTLAKRFSAIDLVGGATWQKEKMCIICKKRPRYNQRGKSYETCGYTCAGVLEELLGVLCVICDTRPVFKAGYVTCGLSCLERLCREGGDPAMCTYCHRNTRIQGRRTCGEECRSKAIAACLLCKSRPRHSRFHFCGRTCKRIALKDAPLILEAMKGHQSYEIGARRFRTSWKANSITPPLPRKIYKYICSEESLSRYDRYLKSVGNQRFCYHGTKIKCGLGKTTSQPCKSTECPACNILKFSFKVSEAKVTGAFGKGIYTSSSSNKAYRQYCGLGGALLVCKVALGKVKTVNRFKEVTGCPPGYNSVVFDRYNGKLNETVVYNDDAIRPIFLIVF</sequence>
<organism evidence="1 2">
    <name type="scientific">Coprinellus micaceus</name>
    <name type="common">Glistening ink-cap mushroom</name>
    <name type="synonym">Coprinus micaceus</name>
    <dbReference type="NCBI Taxonomy" id="71717"/>
    <lineage>
        <taxon>Eukaryota</taxon>
        <taxon>Fungi</taxon>
        <taxon>Dikarya</taxon>
        <taxon>Basidiomycota</taxon>
        <taxon>Agaricomycotina</taxon>
        <taxon>Agaricomycetes</taxon>
        <taxon>Agaricomycetidae</taxon>
        <taxon>Agaricales</taxon>
        <taxon>Agaricineae</taxon>
        <taxon>Psathyrellaceae</taxon>
        <taxon>Coprinellus</taxon>
    </lineage>
</organism>
<reference evidence="1 2" key="1">
    <citation type="journal article" date="2019" name="Nat. Ecol. Evol.">
        <title>Megaphylogeny resolves global patterns of mushroom evolution.</title>
        <authorList>
            <person name="Varga T."/>
            <person name="Krizsan K."/>
            <person name="Foldi C."/>
            <person name="Dima B."/>
            <person name="Sanchez-Garcia M."/>
            <person name="Sanchez-Ramirez S."/>
            <person name="Szollosi G.J."/>
            <person name="Szarkandi J.G."/>
            <person name="Papp V."/>
            <person name="Albert L."/>
            <person name="Andreopoulos W."/>
            <person name="Angelini C."/>
            <person name="Antonin V."/>
            <person name="Barry K.W."/>
            <person name="Bougher N.L."/>
            <person name="Buchanan P."/>
            <person name="Buyck B."/>
            <person name="Bense V."/>
            <person name="Catcheside P."/>
            <person name="Chovatia M."/>
            <person name="Cooper J."/>
            <person name="Damon W."/>
            <person name="Desjardin D."/>
            <person name="Finy P."/>
            <person name="Geml J."/>
            <person name="Haridas S."/>
            <person name="Hughes K."/>
            <person name="Justo A."/>
            <person name="Karasinski D."/>
            <person name="Kautmanova I."/>
            <person name="Kiss B."/>
            <person name="Kocsube S."/>
            <person name="Kotiranta H."/>
            <person name="LaButti K.M."/>
            <person name="Lechner B.E."/>
            <person name="Liimatainen K."/>
            <person name="Lipzen A."/>
            <person name="Lukacs Z."/>
            <person name="Mihaltcheva S."/>
            <person name="Morgado L.N."/>
            <person name="Niskanen T."/>
            <person name="Noordeloos M.E."/>
            <person name="Ohm R.A."/>
            <person name="Ortiz-Santana B."/>
            <person name="Ovrebo C."/>
            <person name="Racz N."/>
            <person name="Riley R."/>
            <person name="Savchenko A."/>
            <person name="Shiryaev A."/>
            <person name="Soop K."/>
            <person name="Spirin V."/>
            <person name="Szebenyi C."/>
            <person name="Tomsovsky M."/>
            <person name="Tulloss R.E."/>
            <person name="Uehling J."/>
            <person name="Grigoriev I.V."/>
            <person name="Vagvolgyi C."/>
            <person name="Papp T."/>
            <person name="Martin F.M."/>
            <person name="Miettinen O."/>
            <person name="Hibbett D.S."/>
            <person name="Nagy L.G."/>
        </authorList>
    </citation>
    <scope>NUCLEOTIDE SEQUENCE [LARGE SCALE GENOMIC DNA]</scope>
    <source>
        <strain evidence="1 2">FP101781</strain>
    </source>
</reference>
<dbReference type="AlphaFoldDB" id="A0A4Y7T973"/>
<proteinExistence type="predicted"/>
<evidence type="ECO:0008006" key="3">
    <source>
        <dbReference type="Google" id="ProtNLM"/>
    </source>
</evidence>
<evidence type="ECO:0000313" key="1">
    <source>
        <dbReference type="EMBL" id="TEB30488.1"/>
    </source>
</evidence>
<comment type="caution">
    <text evidence="1">The sequence shown here is derived from an EMBL/GenBank/DDBJ whole genome shotgun (WGS) entry which is preliminary data.</text>
</comment>
<dbReference type="OrthoDB" id="9514740at2759"/>
<name>A0A4Y7T973_COPMI</name>
<keyword evidence="2" id="KW-1185">Reference proteome</keyword>
<protein>
    <recommendedName>
        <fullName evidence="3">ADP-ribosylation</fullName>
    </recommendedName>
</protein>
<dbReference type="PANTHER" id="PTHR31681:SF3">
    <property type="entry name" value="OS04G0690100 PROTEIN"/>
    <property type="match status" value="1"/>
</dbReference>
<gene>
    <name evidence="1" type="ORF">FA13DRAFT_1733800</name>
</gene>
<evidence type="ECO:0000313" key="2">
    <source>
        <dbReference type="Proteomes" id="UP000298030"/>
    </source>
</evidence>
<dbReference type="SUPFAM" id="SSF56399">
    <property type="entry name" value="ADP-ribosylation"/>
    <property type="match status" value="1"/>
</dbReference>
<dbReference type="Proteomes" id="UP000298030">
    <property type="component" value="Unassembled WGS sequence"/>
</dbReference>
<dbReference type="Gene3D" id="3.90.228.10">
    <property type="match status" value="1"/>
</dbReference>